<reference evidence="3" key="4">
    <citation type="journal article" date="2015" name="G3 (Bethesda)">
        <title>Genome sequences of three phytopathogenic species of the Magnaporthaceae family of fungi.</title>
        <authorList>
            <person name="Okagaki L.H."/>
            <person name="Nunes C.C."/>
            <person name="Sailsbery J."/>
            <person name="Clay B."/>
            <person name="Brown D."/>
            <person name="John T."/>
            <person name="Oh Y."/>
            <person name="Young N."/>
            <person name="Fitzgerald M."/>
            <person name="Haas B.J."/>
            <person name="Zeng Q."/>
            <person name="Young S."/>
            <person name="Adiconis X."/>
            <person name="Fan L."/>
            <person name="Levin J.Z."/>
            <person name="Mitchell T.K."/>
            <person name="Okubara P.A."/>
            <person name="Farman M.L."/>
            <person name="Kohn L.M."/>
            <person name="Birren B."/>
            <person name="Ma L.-J."/>
            <person name="Dean R.A."/>
        </authorList>
    </citation>
    <scope>NUCLEOTIDE SEQUENCE</scope>
    <source>
        <strain evidence="3">R3-111a-1</strain>
    </source>
</reference>
<organism evidence="2">
    <name type="scientific">Gaeumannomyces tritici (strain R3-111a-1)</name>
    <name type="common">Wheat and barley take-all root rot fungus</name>
    <name type="synonym">Gaeumannomyces graminis var. tritici</name>
    <dbReference type="NCBI Taxonomy" id="644352"/>
    <lineage>
        <taxon>Eukaryota</taxon>
        <taxon>Fungi</taxon>
        <taxon>Dikarya</taxon>
        <taxon>Ascomycota</taxon>
        <taxon>Pezizomycotina</taxon>
        <taxon>Sordariomycetes</taxon>
        <taxon>Sordariomycetidae</taxon>
        <taxon>Magnaporthales</taxon>
        <taxon>Magnaporthaceae</taxon>
        <taxon>Gaeumannomyces</taxon>
    </lineage>
</organism>
<feature type="compositionally biased region" description="Basic and acidic residues" evidence="1">
    <location>
        <begin position="522"/>
        <end position="533"/>
    </location>
</feature>
<feature type="compositionally biased region" description="Polar residues" evidence="1">
    <location>
        <begin position="243"/>
        <end position="257"/>
    </location>
</feature>
<sequence>MDVTALLNSGAKLGQLSQMAQLAQLGPRGEPLDLTPTPSVISNTTAASTGVATPPPEKSPSRSNSESRTPNRSRTPWDAGGYSLPLTLDTKMIRTRLMAKSVLYGDSPPGEHHPDSNSPSSPKHKFSDSRSSLSSYTTTSSNNSGSHSRISSLSTVSEFQPMTSLITDFSSLEAKMSDETERQSLHNSSASSVIHGGDAVMRSGLGNDDGMLGAGGMGGGMMDGRLQQPLSPYSMKLEVPGDSGTSHSSENESISEQQRSDRARSPSDAILFTSNNAQPPRGPVVETGRRSIDPFGAGYQPGHKRAVSAPDFPSTVRTRYQPPVGFAAPIVEPPYSPNGFYQQSFSMGDNQPRRPSLTEEDDAYAEDPSASGMQTEHASHGNAVASSAHVEDWNDGTDDSNDSAVRAMNDDALCEASDYEDGKPSRCLWGNVPCDTGSQLRKAVSHIFGRNKLCTRQIPDLAWVHFCRKHYQRARYRLGPNYALTQVRLVIRQINKIRKWSDHNVANGNSSGVVNSWRIQLRKREERRQETKGQTKKRSRGDDDDMGGMDGMDGNEDVKAEQPPQWLIEKVGDGYTTEQVLNVAWRLKEDLHNKLYTRIPDVEILPNITSDRTEEAKPRAKATRRNAPAGQPLRSAPNRSRMGPYAGYQGHRSTLSESARGGMGHLADMASFSGWDSPAKRQRGQEYDNSQLSRPWMTQQATATLPIRPAQDLGSYATPMASGASGYNYMSSIPQARGSTGYAVQPGGWGAPASTNTGSYGSNMGFATQPQLSPVPTSAAGQPQHSPYFAGSGYATTQAQQQQPSPAFFGTGAYGNTATASQSAPRGIYDGWGGYAPQQQQQQQQHHGANTARNAQHQQQAARSHQRHVSAPWPNSGMMGGSQNSYQFGGAAAAIPQFTAGPPMDPALLGGSQQRRSSLPHNAAAPTAPMMSAPQAGATQPQAGTGNEHNTGYDMSQHQAHQAHLHNPNARYDIGRR</sequence>
<reference evidence="2" key="2">
    <citation type="submission" date="2010-07" db="EMBL/GenBank/DDBJ databases">
        <authorList>
            <consortium name="The Broad Institute Genome Sequencing Platform"/>
            <consortium name="Broad Institute Genome Sequencing Center for Infectious Disease"/>
            <person name="Ma L.-J."/>
            <person name="Dead R."/>
            <person name="Young S."/>
            <person name="Zeng Q."/>
            <person name="Koehrsen M."/>
            <person name="Alvarado L."/>
            <person name="Berlin A."/>
            <person name="Chapman S.B."/>
            <person name="Chen Z."/>
            <person name="Freedman E."/>
            <person name="Gellesch M."/>
            <person name="Goldberg J."/>
            <person name="Griggs A."/>
            <person name="Gujja S."/>
            <person name="Heilman E.R."/>
            <person name="Heiman D."/>
            <person name="Hepburn T."/>
            <person name="Howarth C."/>
            <person name="Jen D."/>
            <person name="Larson L."/>
            <person name="Mehta T."/>
            <person name="Neiman D."/>
            <person name="Pearson M."/>
            <person name="Roberts A."/>
            <person name="Saif S."/>
            <person name="Shea T."/>
            <person name="Shenoy N."/>
            <person name="Sisk P."/>
            <person name="Stolte C."/>
            <person name="Sykes S."/>
            <person name="Walk T."/>
            <person name="White J."/>
            <person name="Yandava C."/>
            <person name="Haas B."/>
            <person name="Nusbaum C."/>
            <person name="Birren B."/>
        </authorList>
    </citation>
    <scope>NUCLEOTIDE SEQUENCE</scope>
    <source>
        <strain evidence="2">R3-111a-1</strain>
    </source>
</reference>
<dbReference type="EnsemblFungi" id="EJT76208">
    <property type="protein sequence ID" value="EJT76208"/>
    <property type="gene ID" value="GGTG_06130"/>
</dbReference>
<feature type="region of interest" description="Disordered" evidence="1">
    <location>
        <begin position="828"/>
        <end position="884"/>
    </location>
</feature>
<feature type="region of interest" description="Disordered" evidence="1">
    <location>
        <begin position="177"/>
        <end position="196"/>
    </location>
</feature>
<feature type="compositionally biased region" description="Low complexity" evidence="1">
    <location>
        <begin position="923"/>
        <end position="946"/>
    </location>
</feature>
<feature type="region of interest" description="Disordered" evidence="1">
    <location>
        <begin position="517"/>
        <end position="560"/>
    </location>
</feature>
<dbReference type="GeneID" id="20346588"/>
<dbReference type="HOGENOM" id="CLU_306302_0_0_1"/>
<evidence type="ECO:0008006" key="5">
    <source>
        <dbReference type="Google" id="ProtNLM"/>
    </source>
</evidence>
<proteinExistence type="predicted"/>
<reference evidence="2" key="3">
    <citation type="submission" date="2010-09" db="EMBL/GenBank/DDBJ databases">
        <title>Annotation of Gaeumannomyces graminis var. tritici R3-111a-1.</title>
        <authorList>
            <consortium name="The Broad Institute Genome Sequencing Platform"/>
            <person name="Ma L.-J."/>
            <person name="Dead R."/>
            <person name="Young S.K."/>
            <person name="Zeng Q."/>
            <person name="Gargeya S."/>
            <person name="Fitzgerald M."/>
            <person name="Haas B."/>
            <person name="Abouelleil A."/>
            <person name="Alvarado L."/>
            <person name="Arachchi H.M."/>
            <person name="Berlin A."/>
            <person name="Brown A."/>
            <person name="Chapman S.B."/>
            <person name="Chen Z."/>
            <person name="Dunbar C."/>
            <person name="Freedman E."/>
            <person name="Gearin G."/>
            <person name="Gellesch M."/>
            <person name="Goldberg J."/>
            <person name="Griggs A."/>
            <person name="Gujja S."/>
            <person name="Heiman D."/>
            <person name="Howarth C."/>
            <person name="Larson L."/>
            <person name="Lui A."/>
            <person name="MacDonald P.J.P."/>
            <person name="Mehta T."/>
            <person name="Montmayeur A."/>
            <person name="Murphy C."/>
            <person name="Neiman D."/>
            <person name="Pearson M."/>
            <person name="Priest M."/>
            <person name="Roberts A."/>
            <person name="Saif S."/>
            <person name="Shea T."/>
            <person name="Shenoy N."/>
            <person name="Sisk P."/>
            <person name="Stolte C."/>
            <person name="Sykes S."/>
            <person name="Yandava C."/>
            <person name="Wortman J."/>
            <person name="Nusbaum C."/>
            <person name="Birren B."/>
        </authorList>
    </citation>
    <scope>NUCLEOTIDE SEQUENCE</scope>
    <source>
        <strain evidence="2">R3-111a-1</strain>
    </source>
</reference>
<feature type="region of interest" description="Disordered" evidence="1">
    <location>
        <begin position="234"/>
        <end position="265"/>
    </location>
</feature>
<evidence type="ECO:0000313" key="3">
    <source>
        <dbReference type="EnsemblFungi" id="EJT76208"/>
    </source>
</evidence>
<keyword evidence="4" id="KW-1185">Reference proteome</keyword>
<name>J3NXX5_GAET3</name>
<feature type="compositionally biased region" description="Polar residues" evidence="1">
    <location>
        <begin position="911"/>
        <end position="920"/>
    </location>
</feature>
<evidence type="ECO:0000256" key="1">
    <source>
        <dbReference type="SAM" id="MobiDB-lite"/>
    </source>
</evidence>
<feature type="region of interest" description="Disordered" evidence="1">
    <location>
        <begin position="341"/>
        <end position="385"/>
    </location>
</feature>
<dbReference type="EMBL" id="GL385397">
    <property type="protein sequence ID" value="EJT76208.1"/>
    <property type="molecule type" value="Genomic_DNA"/>
</dbReference>
<feature type="region of interest" description="Disordered" evidence="1">
    <location>
        <begin position="611"/>
        <end position="661"/>
    </location>
</feature>
<reference evidence="4" key="1">
    <citation type="submission" date="2010-07" db="EMBL/GenBank/DDBJ databases">
        <title>The genome sequence of Gaeumannomyces graminis var. tritici strain R3-111a-1.</title>
        <authorList>
            <consortium name="The Broad Institute Genome Sequencing Platform"/>
            <person name="Ma L.-J."/>
            <person name="Dead R."/>
            <person name="Young S."/>
            <person name="Zeng Q."/>
            <person name="Koehrsen M."/>
            <person name="Alvarado L."/>
            <person name="Berlin A."/>
            <person name="Chapman S.B."/>
            <person name="Chen Z."/>
            <person name="Freedman E."/>
            <person name="Gellesch M."/>
            <person name="Goldberg J."/>
            <person name="Griggs A."/>
            <person name="Gujja S."/>
            <person name="Heilman E.R."/>
            <person name="Heiman D."/>
            <person name="Hepburn T."/>
            <person name="Howarth C."/>
            <person name="Jen D."/>
            <person name="Larson L."/>
            <person name="Mehta T."/>
            <person name="Neiman D."/>
            <person name="Pearson M."/>
            <person name="Roberts A."/>
            <person name="Saif S."/>
            <person name="Shea T."/>
            <person name="Shenoy N."/>
            <person name="Sisk P."/>
            <person name="Stolte C."/>
            <person name="Sykes S."/>
            <person name="Walk T."/>
            <person name="White J."/>
            <person name="Yandava C."/>
            <person name="Haas B."/>
            <person name="Nusbaum C."/>
            <person name="Birren B."/>
        </authorList>
    </citation>
    <scope>NUCLEOTIDE SEQUENCE [LARGE SCALE GENOMIC DNA]</scope>
    <source>
        <strain evidence="4">R3-111a-1</strain>
    </source>
</reference>
<protein>
    <recommendedName>
        <fullName evidence="5">ORP1</fullName>
    </recommendedName>
</protein>
<dbReference type="OrthoDB" id="4161595at2759"/>
<feature type="compositionally biased region" description="Low complexity" evidence="1">
    <location>
        <begin position="838"/>
        <end position="863"/>
    </location>
</feature>
<reference evidence="3" key="5">
    <citation type="submission" date="2018-04" db="UniProtKB">
        <authorList>
            <consortium name="EnsemblFungi"/>
        </authorList>
    </citation>
    <scope>IDENTIFICATION</scope>
    <source>
        <strain evidence="3">R3-111a-1</strain>
    </source>
</reference>
<dbReference type="AlphaFoldDB" id="J3NXX5"/>
<feature type="compositionally biased region" description="Low complexity" evidence="1">
    <location>
        <begin position="129"/>
        <end position="149"/>
    </location>
</feature>
<feature type="region of interest" description="Disordered" evidence="1">
    <location>
        <begin position="897"/>
        <end position="977"/>
    </location>
</feature>
<dbReference type="Proteomes" id="UP000006039">
    <property type="component" value="Unassembled WGS sequence"/>
</dbReference>
<accession>J3NXX5</accession>
<feature type="region of interest" description="Disordered" evidence="1">
    <location>
        <begin position="27"/>
        <end position="84"/>
    </location>
</feature>
<evidence type="ECO:0000313" key="2">
    <source>
        <dbReference type="EMBL" id="EJT76208.1"/>
    </source>
</evidence>
<feature type="region of interest" description="Disordered" evidence="1">
    <location>
        <begin position="103"/>
        <end position="149"/>
    </location>
</feature>
<feature type="compositionally biased region" description="Polar residues" evidence="1">
    <location>
        <begin position="61"/>
        <end position="74"/>
    </location>
</feature>
<evidence type="ECO:0000313" key="4">
    <source>
        <dbReference type="Proteomes" id="UP000006039"/>
    </source>
</evidence>
<dbReference type="VEuPathDB" id="FungiDB:GGTG_06130"/>
<gene>
    <name evidence="3" type="primary">20346588</name>
    <name evidence="2" type="ORF">GGTG_06130</name>
</gene>
<dbReference type="RefSeq" id="XP_009222208.1">
    <property type="nucleotide sequence ID" value="XM_009223944.1"/>
</dbReference>
<dbReference type="eggNOG" id="ENOG502SMWI">
    <property type="taxonomic scope" value="Eukaryota"/>
</dbReference>
<feature type="compositionally biased region" description="Polar residues" evidence="1">
    <location>
        <begin position="947"/>
        <end position="960"/>
    </location>
</feature>
<dbReference type="STRING" id="644352.J3NXX5"/>
<feature type="compositionally biased region" description="Polar residues" evidence="1">
    <location>
        <begin position="36"/>
        <end position="51"/>
    </location>
</feature>